<protein>
    <submittedName>
        <fullName evidence="4">Uncharacterized protein</fullName>
    </submittedName>
</protein>
<dbReference type="EMBL" id="HBNS01014588">
    <property type="protein sequence ID" value="CAE4601151.1"/>
    <property type="molecule type" value="Transcribed_RNA"/>
</dbReference>
<feature type="signal peptide" evidence="3">
    <location>
        <begin position="1"/>
        <end position="23"/>
    </location>
</feature>
<feature type="region of interest" description="Disordered" evidence="1">
    <location>
        <begin position="37"/>
        <end position="72"/>
    </location>
</feature>
<accession>A0A7S4R4K0</accession>
<dbReference type="AlphaFoldDB" id="A0A7S4R4K0"/>
<keyword evidence="2" id="KW-0812">Transmembrane</keyword>
<feature type="transmembrane region" description="Helical" evidence="2">
    <location>
        <begin position="173"/>
        <end position="197"/>
    </location>
</feature>
<dbReference type="InterPro" id="IPR016024">
    <property type="entry name" value="ARM-type_fold"/>
</dbReference>
<keyword evidence="2" id="KW-1133">Transmembrane helix</keyword>
<evidence type="ECO:0000256" key="1">
    <source>
        <dbReference type="SAM" id="MobiDB-lite"/>
    </source>
</evidence>
<feature type="compositionally biased region" description="Acidic residues" evidence="1">
    <location>
        <begin position="60"/>
        <end position="72"/>
    </location>
</feature>
<reference evidence="4" key="1">
    <citation type="submission" date="2021-01" db="EMBL/GenBank/DDBJ databases">
        <authorList>
            <person name="Corre E."/>
            <person name="Pelletier E."/>
            <person name="Niang G."/>
            <person name="Scheremetjew M."/>
            <person name="Finn R."/>
            <person name="Kale V."/>
            <person name="Holt S."/>
            <person name="Cochrane G."/>
            <person name="Meng A."/>
            <person name="Brown T."/>
            <person name="Cohen L."/>
        </authorList>
    </citation>
    <scope>NUCLEOTIDE SEQUENCE</scope>
    <source>
        <strain evidence="4">GSO104</strain>
    </source>
</reference>
<proteinExistence type="predicted"/>
<evidence type="ECO:0000256" key="3">
    <source>
        <dbReference type="SAM" id="SignalP"/>
    </source>
</evidence>
<keyword evidence="3" id="KW-0732">Signal</keyword>
<sequence>MIRTKALSLLVSAVMSMLGISSAFVHPLPNTFMNTAAKKSHSTKRNQFTLLESSRRRNNDDDDDDDDEDDDRELVYARRSNRRRGFESEKEDEYEYEVIDDDDDDHADAYDDILDFDADEFLKQEKNKKYSDIDEEYDGIIPNPLLDVIDPEGAIDRIIEDEVWKDPEFIRDVALVVFIVVFFGAVPDFNVMFAPIFGGGSKLL</sequence>
<keyword evidence="2" id="KW-0472">Membrane</keyword>
<evidence type="ECO:0000256" key="2">
    <source>
        <dbReference type="SAM" id="Phobius"/>
    </source>
</evidence>
<dbReference type="SUPFAM" id="SSF48371">
    <property type="entry name" value="ARM repeat"/>
    <property type="match status" value="1"/>
</dbReference>
<feature type="chain" id="PRO_5030722511" evidence="3">
    <location>
        <begin position="24"/>
        <end position="204"/>
    </location>
</feature>
<name>A0A7S4R4K0_9STRA</name>
<organism evidence="4">
    <name type="scientific">Ditylum brightwellii</name>
    <dbReference type="NCBI Taxonomy" id="49249"/>
    <lineage>
        <taxon>Eukaryota</taxon>
        <taxon>Sar</taxon>
        <taxon>Stramenopiles</taxon>
        <taxon>Ochrophyta</taxon>
        <taxon>Bacillariophyta</taxon>
        <taxon>Mediophyceae</taxon>
        <taxon>Lithodesmiophycidae</taxon>
        <taxon>Lithodesmiales</taxon>
        <taxon>Lithodesmiaceae</taxon>
        <taxon>Ditylum</taxon>
    </lineage>
</organism>
<gene>
    <name evidence="4" type="ORF">DBRI00130_LOCUS11735</name>
</gene>
<evidence type="ECO:0000313" key="4">
    <source>
        <dbReference type="EMBL" id="CAE4601151.1"/>
    </source>
</evidence>